<organism evidence="3 4">
    <name type="scientific">Prunus armeniaca</name>
    <name type="common">Apricot</name>
    <name type="synonym">Armeniaca vulgaris</name>
    <dbReference type="NCBI Taxonomy" id="36596"/>
    <lineage>
        <taxon>Eukaryota</taxon>
        <taxon>Viridiplantae</taxon>
        <taxon>Streptophyta</taxon>
        <taxon>Embryophyta</taxon>
        <taxon>Tracheophyta</taxon>
        <taxon>Spermatophyta</taxon>
        <taxon>Magnoliopsida</taxon>
        <taxon>eudicotyledons</taxon>
        <taxon>Gunneridae</taxon>
        <taxon>Pentapetalae</taxon>
        <taxon>rosids</taxon>
        <taxon>fabids</taxon>
        <taxon>Rosales</taxon>
        <taxon>Rosaceae</taxon>
        <taxon>Amygdaloideae</taxon>
        <taxon>Amygdaleae</taxon>
        <taxon>Prunus</taxon>
    </lineage>
</organism>
<name>A0A6J5XX15_PRUAR</name>
<evidence type="ECO:0000313" key="4">
    <source>
        <dbReference type="Proteomes" id="UP000507245"/>
    </source>
</evidence>
<proteinExistence type="predicted"/>
<keyword evidence="4" id="KW-1185">Reference proteome</keyword>
<protein>
    <submittedName>
        <fullName evidence="3">Uncharacterized protein</fullName>
    </submittedName>
</protein>
<evidence type="ECO:0000256" key="1">
    <source>
        <dbReference type="SAM" id="MobiDB-lite"/>
    </source>
</evidence>
<sequence>MLTFSFLIISLFFPNISKLIVDAVEKECSTNPDDSNSDRGENRPHASTQGKKLNFPCLRQKLEHIMNSEHEIGRTYVGPKFVSVGSTTAKVELQHFFTMNLEPPLSHPSEAVPEDPIPQANMVDPHATLVDQATVINNVYELTSTIPLNGETKLEPILLLTLEAPIRPLASGIGHGVVLMFCTMLSIAWF</sequence>
<gene>
    <name evidence="3" type="ORF">ORAREDHAP_LOCUS43062</name>
</gene>
<dbReference type="EMBL" id="CAEKKB010000007">
    <property type="protein sequence ID" value="CAB4316793.1"/>
    <property type="molecule type" value="Genomic_DNA"/>
</dbReference>
<feature type="signal peptide" evidence="2">
    <location>
        <begin position="1"/>
        <end position="18"/>
    </location>
</feature>
<dbReference type="Proteomes" id="UP000507245">
    <property type="component" value="Unassembled WGS sequence"/>
</dbReference>
<evidence type="ECO:0000313" key="3">
    <source>
        <dbReference type="EMBL" id="CAB4316793.1"/>
    </source>
</evidence>
<feature type="chain" id="PRO_5027065239" evidence="2">
    <location>
        <begin position="19"/>
        <end position="190"/>
    </location>
</feature>
<keyword evidence="2" id="KW-0732">Signal</keyword>
<dbReference type="AlphaFoldDB" id="A0A6J5XX15"/>
<feature type="region of interest" description="Disordered" evidence="1">
    <location>
        <begin position="28"/>
        <end position="52"/>
    </location>
</feature>
<evidence type="ECO:0000256" key="2">
    <source>
        <dbReference type="SAM" id="SignalP"/>
    </source>
</evidence>
<accession>A0A6J5XX15</accession>
<reference evidence="4" key="1">
    <citation type="journal article" date="2020" name="Genome Biol.">
        <title>Gamete binning: chromosome-level and haplotype-resolved genome assembly enabled by high-throughput single-cell sequencing of gamete genomes.</title>
        <authorList>
            <person name="Campoy J.A."/>
            <person name="Sun H."/>
            <person name="Goel M."/>
            <person name="Jiao W.-B."/>
            <person name="Folz-Donahue K."/>
            <person name="Wang N."/>
            <person name="Rubio M."/>
            <person name="Liu C."/>
            <person name="Kukat C."/>
            <person name="Ruiz D."/>
            <person name="Huettel B."/>
            <person name="Schneeberger K."/>
        </authorList>
    </citation>
    <scope>NUCLEOTIDE SEQUENCE [LARGE SCALE GENOMIC DNA]</scope>
    <source>
        <strain evidence="4">cv. Rojo Pasion</strain>
    </source>
</reference>